<dbReference type="EMBL" id="MU006575">
    <property type="protein sequence ID" value="KAF2746860.1"/>
    <property type="molecule type" value="Genomic_DNA"/>
</dbReference>
<dbReference type="AlphaFoldDB" id="A0A6A6VBE0"/>
<accession>A0A6A6VBE0</accession>
<evidence type="ECO:0000313" key="2">
    <source>
        <dbReference type="Proteomes" id="UP000799440"/>
    </source>
</evidence>
<protein>
    <submittedName>
        <fullName evidence="1">Uncharacterized protein</fullName>
    </submittedName>
</protein>
<proteinExistence type="predicted"/>
<sequence>MGEVRGRVALCGLFSECAGGVRVCERDGVCGAYEVSNWGRSCSPRLCAVVLTARRSFSWVRGFDAEGDIDGEFDASGMRYEVPHSTCNVQGVSLASREALQKAGQPCSPPKLVLTRLRSTPSTPSPPHLLHMHHPKSRAADMGAPYISASAFRSWSHMHDIHVYMMHPDSIHGHARPDIALSAPSAGKPA</sequence>
<organism evidence="1 2">
    <name type="scientific">Sporormia fimetaria CBS 119925</name>
    <dbReference type="NCBI Taxonomy" id="1340428"/>
    <lineage>
        <taxon>Eukaryota</taxon>
        <taxon>Fungi</taxon>
        <taxon>Dikarya</taxon>
        <taxon>Ascomycota</taxon>
        <taxon>Pezizomycotina</taxon>
        <taxon>Dothideomycetes</taxon>
        <taxon>Pleosporomycetidae</taxon>
        <taxon>Pleosporales</taxon>
        <taxon>Sporormiaceae</taxon>
        <taxon>Sporormia</taxon>
    </lineage>
</organism>
<keyword evidence="2" id="KW-1185">Reference proteome</keyword>
<evidence type="ECO:0000313" key="1">
    <source>
        <dbReference type="EMBL" id="KAF2746860.1"/>
    </source>
</evidence>
<gene>
    <name evidence="1" type="ORF">M011DRAFT_68476</name>
</gene>
<dbReference type="Proteomes" id="UP000799440">
    <property type="component" value="Unassembled WGS sequence"/>
</dbReference>
<reference evidence="1" key="1">
    <citation type="journal article" date="2020" name="Stud. Mycol.">
        <title>101 Dothideomycetes genomes: a test case for predicting lifestyles and emergence of pathogens.</title>
        <authorList>
            <person name="Haridas S."/>
            <person name="Albert R."/>
            <person name="Binder M."/>
            <person name="Bloem J."/>
            <person name="Labutti K."/>
            <person name="Salamov A."/>
            <person name="Andreopoulos B."/>
            <person name="Baker S."/>
            <person name="Barry K."/>
            <person name="Bills G."/>
            <person name="Bluhm B."/>
            <person name="Cannon C."/>
            <person name="Castanera R."/>
            <person name="Culley D."/>
            <person name="Daum C."/>
            <person name="Ezra D."/>
            <person name="Gonzalez J."/>
            <person name="Henrissat B."/>
            <person name="Kuo A."/>
            <person name="Liang C."/>
            <person name="Lipzen A."/>
            <person name="Lutzoni F."/>
            <person name="Magnuson J."/>
            <person name="Mondo S."/>
            <person name="Nolan M."/>
            <person name="Ohm R."/>
            <person name="Pangilinan J."/>
            <person name="Park H.-J."/>
            <person name="Ramirez L."/>
            <person name="Alfaro M."/>
            <person name="Sun H."/>
            <person name="Tritt A."/>
            <person name="Yoshinaga Y."/>
            <person name="Zwiers L.-H."/>
            <person name="Turgeon B."/>
            <person name="Goodwin S."/>
            <person name="Spatafora J."/>
            <person name="Crous P."/>
            <person name="Grigoriev I."/>
        </authorList>
    </citation>
    <scope>NUCLEOTIDE SEQUENCE</scope>
    <source>
        <strain evidence="1">CBS 119925</strain>
    </source>
</reference>
<name>A0A6A6VBE0_9PLEO</name>